<dbReference type="Gene3D" id="1.25.40.390">
    <property type="match status" value="1"/>
</dbReference>
<gene>
    <name evidence="1" type="ORF">SanaruYs_19440</name>
</gene>
<dbReference type="SUPFAM" id="SSF48452">
    <property type="entry name" value="TPR-like"/>
    <property type="match status" value="1"/>
</dbReference>
<evidence type="ECO:0008006" key="3">
    <source>
        <dbReference type="Google" id="ProtNLM"/>
    </source>
</evidence>
<dbReference type="InterPro" id="IPR011990">
    <property type="entry name" value="TPR-like_helical_dom_sf"/>
</dbReference>
<sequence>MKSLLKISVVTALLSMTACELFDPTDVVNPNLTENAILGTANPMISWIGGCDRQLALISNASVTITEIASDNYQNTRTFFNQNLDRLNILFTDIDMNTLQFAIHRLREMADYGLTTVAEADPTTTEDQLAKLHIYKGLSSLLSAEYFKALPGSPSGPLLSPAQHLQKAVDEFTTSLTLATDPVTIATATLARARAHYRAGSATNAVNDAQAAIAASPSFLLTVEFDATNAPTSTIQNALFDRGTFDDLQPLPRLDFLDPKSFFISASLESATPFLKIEEAHLIIAEAQLAQNNLAGAKTTLTNLLSVVAARPVVNVNDNVEGRTEAAPGSRPNNNAVQVAASATDPLRAGLVRTRNGAGVTVPVPTVSGTSVTAAMITALANEDEALEMLYLMRQEIFIAEGRRMTDMGIRLVVSEIEALANSNIPTGDASTISILPSFIDGIKTELDAFTYDANTNTCIITHNVNRILVQNKTASTVLPFH</sequence>
<accession>A0A401UA06</accession>
<reference evidence="1 2" key="1">
    <citation type="submission" date="2018-11" db="EMBL/GenBank/DDBJ databases">
        <title>Chryseotalea sanarue gen. nov., sp., nov., a member of the family Cytophagaceae, isolated from a brackish lake in Hamamatsu Japan.</title>
        <authorList>
            <person name="Maejima Y."/>
            <person name="Iino T."/>
            <person name="Muraguchi Y."/>
            <person name="Fukuda K."/>
            <person name="Ohkuma M."/>
            <person name="Moriuchi R."/>
            <person name="Dohra H."/>
            <person name="Kimbara K."/>
            <person name="Shintani M."/>
        </authorList>
    </citation>
    <scope>NUCLEOTIDE SEQUENCE [LARGE SCALE GENOMIC DNA]</scope>
    <source>
        <strain evidence="1 2">Ys</strain>
    </source>
</reference>
<organism evidence="1 2">
    <name type="scientific">Chryseotalea sanaruensis</name>
    <dbReference type="NCBI Taxonomy" id="2482724"/>
    <lineage>
        <taxon>Bacteria</taxon>
        <taxon>Pseudomonadati</taxon>
        <taxon>Bacteroidota</taxon>
        <taxon>Cytophagia</taxon>
        <taxon>Cytophagales</taxon>
        <taxon>Chryseotaleaceae</taxon>
        <taxon>Chryseotalea</taxon>
    </lineage>
</organism>
<evidence type="ECO:0000313" key="1">
    <source>
        <dbReference type="EMBL" id="GCC51715.1"/>
    </source>
</evidence>
<evidence type="ECO:0000313" key="2">
    <source>
        <dbReference type="Proteomes" id="UP000288227"/>
    </source>
</evidence>
<name>A0A401UA06_9BACT</name>
<comment type="caution">
    <text evidence="1">The sequence shown here is derived from an EMBL/GenBank/DDBJ whole genome shotgun (WGS) entry which is preliminary data.</text>
</comment>
<dbReference type="AlphaFoldDB" id="A0A401UA06"/>
<dbReference type="EMBL" id="BHXQ01000003">
    <property type="protein sequence ID" value="GCC51715.1"/>
    <property type="molecule type" value="Genomic_DNA"/>
</dbReference>
<dbReference type="RefSeq" id="WP_127122365.1">
    <property type="nucleotide sequence ID" value="NZ_BHXQ01000003.1"/>
</dbReference>
<proteinExistence type="predicted"/>
<dbReference type="PROSITE" id="PS51257">
    <property type="entry name" value="PROKAR_LIPOPROTEIN"/>
    <property type="match status" value="1"/>
</dbReference>
<dbReference type="Proteomes" id="UP000288227">
    <property type="component" value="Unassembled WGS sequence"/>
</dbReference>
<dbReference type="OrthoDB" id="1490855at2"/>
<protein>
    <recommendedName>
        <fullName evidence="3">Tetratricopeptide repeat protein</fullName>
    </recommendedName>
</protein>
<keyword evidence="2" id="KW-1185">Reference proteome</keyword>